<accession>A0A2M8KIG9</accession>
<evidence type="ECO:0000313" key="10">
    <source>
        <dbReference type="EMBL" id="PJE59716.1"/>
    </source>
</evidence>
<gene>
    <name evidence="10" type="ORF">COU85_02160</name>
</gene>
<comment type="cofactor">
    <cofactor evidence="2">
        <name>Mg(2+)</name>
        <dbReference type="ChEBI" id="CHEBI:18420"/>
    </cofactor>
</comment>
<keyword evidence="6" id="KW-0645">Protease</keyword>
<proteinExistence type="inferred from homology"/>
<dbReference type="GO" id="GO:0008237">
    <property type="term" value="F:metallopeptidase activity"/>
    <property type="evidence" value="ECO:0007669"/>
    <property type="project" value="UniProtKB-KW"/>
</dbReference>
<dbReference type="InterPro" id="IPR052170">
    <property type="entry name" value="M29_Exopeptidase"/>
</dbReference>
<keyword evidence="9" id="KW-0482">Metalloprotease</keyword>
<comment type="similarity">
    <text evidence="4">Belongs to the peptidase M29 family.</text>
</comment>
<dbReference type="SUPFAM" id="SSF144052">
    <property type="entry name" value="Thermophilic metalloprotease-like"/>
    <property type="match status" value="1"/>
</dbReference>
<comment type="caution">
    <text evidence="10">The sequence shown here is derived from an EMBL/GenBank/DDBJ whole genome shotgun (WGS) entry which is preliminary data.</text>
</comment>
<evidence type="ECO:0000256" key="4">
    <source>
        <dbReference type="ARBA" id="ARBA00008236"/>
    </source>
</evidence>
<dbReference type="EMBL" id="PFEA01000039">
    <property type="protein sequence ID" value="PJE59716.1"/>
    <property type="molecule type" value="Genomic_DNA"/>
</dbReference>
<evidence type="ECO:0000256" key="9">
    <source>
        <dbReference type="ARBA" id="ARBA00023049"/>
    </source>
</evidence>
<dbReference type="GO" id="GO:0006508">
    <property type="term" value="P:proteolysis"/>
    <property type="evidence" value="ECO:0007669"/>
    <property type="project" value="UniProtKB-KW"/>
</dbReference>
<organism evidence="10 11">
    <name type="scientific">Candidatus Portnoybacteria bacterium CG10_big_fil_rev_8_21_14_0_10_44_7</name>
    <dbReference type="NCBI Taxonomy" id="1974816"/>
    <lineage>
        <taxon>Bacteria</taxon>
        <taxon>Candidatus Portnoyibacteriota</taxon>
    </lineage>
</organism>
<dbReference type="PANTHER" id="PTHR34448:SF3">
    <property type="entry name" value="AMINOPEPTIDASE AMPS"/>
    <property type="match status" value="1"/>
</dbReference>
<keyword evidence="5 10" id="KW-0031">Aminopeptidase</keyword>
<dbReference type="Gene3D" id="3.40.1830.10">
    <property type="entry name" value="Thermophilic metalloprotease (M29)"/>
    <property type="match status" value="1"/>
</dbReference>
<evidence type="ECO:0000256" key="1">
    <source>
        <dbReference type="ARBA" id="ARBA00001941"/>
    </source>
</evidence>
<dbReference type="PRINTS" id="PR00919">
    <property type="entry name" value="THERMOPTASE"/>
</dbReference>
<keyword evidence="7" id="KW-0479">Metal-binding</keyword>
<evidence type="ECO:0000256" key="7">
    <source>
        <dbReference type="ARBA" id="ARBA00022723"/>
    </source>
</evidence>
<dbReference type="AlphaFoldDB" id="A0A2M8KIG9"/>
<evidence type="ECO:0000256" key="8">
    <source>
        <dbReference type="ARBA" id="ARBA00022801"/>
    </source>
</evidence>
<comment type="cofactor">
    <cofactor evidence="3">
        <name>Zn(2+)</name>
        <dbReference type="ChEBI" id="CHEBI:29105"/>
    </cofactor>
</comment>
<evidence type="ECO:0000256" key="5">
    <source>
        <dbReference type="ARBA" id="ARBA00022438"/>
    </source>
</evidence>
<reference evidence="11" key="1">
    <citation type="submission" date="2017-09" db="EMBL/GenBank/DDBJ databases">
        <title>Depth-based differentiation of microbial function through sediment-hosted aquifers and enrichment of novel symbionts in the deep terrestrial subsurface.</title>
        <authorList>
            <person name="Probst A.J."/>
            <person name="Ladd B."/>
            <person name="Jarett J.K."/>
            <person name="Geller-Mcgrath D.E."/>
            <person name="Sieber C.M.K."/>
            <person name="Emerson J.B."/>
            <person name="Anantharaman K."/>
            <person name="Thomas B.C."/>
            <person name="Malmstrom R."/>
            <person name="Stieglmeier M."/>
            <person name="Klingl A."/>
            <person name="Woyke T."/>
            <person name="Ryan C.M."/>
            <person name="Banfield J.F."/>
        </authorList>
    </citation>
    <scope>NUCLEOTIDE SEQUENCE [LARGE SCALE GENOMIC DNA]</scope>
</reference>
<evidence type="ECO:0000313" key="11">
    <source>
        <dbReference type="Proteomes" id="UP000231086"/>
    </source>
</evidence>
<dbReference type="GO" id="GO:0004177">
    <property type="term" value="F:aminopeptidase activity"/>
    <property type="evidence" value="ECO:0007669"/>
    <property type="project" value="UniProtKB-KW"/>
</dbReference>
<dbReference type="PANTHER" id="PTHR34448">
    <property type="entry name" value="AMINOPEPTIDASE"/>
    <property type="match status" value="1"/>
</dbReference>
<dbReference type="InterPro" id="IPR000787">
    <property type="entry name" value="Peptidase_M29"/>
</dbReference>
<evidence type="ECO:0000256" key="2">
    <source>
        <dbReference type="ARBA" id="ARBA00001946"/>
    </source>
</evidence>
<dbReference type="Proteomes" id="UP000231086">
    <property type="component" value="Unassembled WGS sequence"/>
</dbReference>
<name>A0A2M8KIG9_9BACT</name>
<sequence length="403" mass="46151">YQPAAQTLKKYADVLVNFALGGGFGVKKGEVVYLSVSESAKPLYVELRRAIWRVGAHLIADYRPSNDWRFNLDKDFYLYAGEQQLKFFPQKYLRGLINQIDHKIYISSQTNKQALRGVDPQKIMARMAAFKPYREWSDQKENRGELSWVIALYPTTAMAKEAGLSLEKYWQQVVRACFLDKKDTIGQWRAVYRRLRLYRDKLNKLPISKLHVTGPAVDLWVGLGAKRRWVGCSGRNIPSFELFVSPDWRQTLGWAGFNQPLYAYGHKVTGIELEFKQGRVVRAKAQKNQKVLDALIATKNADKIGEFSLTDKRFSRITRFMAEILYDENMGGPAGNFHLALGAAYHDSYRGKPASLRKRDWQKLGFNDSAVHADLISTTPRTVTACLKNGRQRVIYHNGEFVI</sequence>
<dbReference type="Pfam" id="PF02073">
    <property type="entry name" value="Peptidase_M29"/>
    <property type="match status" value="1"/>
</dbReference>
<evidence type="ECO:0000256" key="3">
    <source>
        <dbReference type="ARBA" id="ARBA00001947"/>
    </source>
</evidence>
<evidence type="ECO:0000256" key="6">
    <source>
        <dbReference type="ARBA" id="ARBA00022670"/>
    </source>
</evidence>
<dbReference type="GO" id="GO:0046872">
    <property type="term" value="F:metal ion binding"/>
    <property type="evidence" value="ECO:0007669"/>
    <property type="project" value="UniProtKB-KW"/>
</dbReference>
<feature type="non-terminal residue" evidence="10">
    <location>
        <position position="1"/>
    </location>
</feature>
<protein>
    <submittedName>
        <fullName evidence="10">Aminopeptidase</fullName>
    </submittedName>
</protein>
<comment type="cofactor">
    <cofactor evidence="1">
        <name>Co(2+)</name>
        <dbReference type="ChEBI" id="CHEBI:48828"/>
    </cofactor>
</comment>
<dbReference type="InterPro" id="IPR035097">
    <property type="entry name" value="M29_N-terminal"/>
</dbReference>
<keyword evidence="8" id="KW-0378">Hydrolase</keyword>